<dbReference type="EMBL" id="KZ824346">
    <property type="protein sequence ID" value="RAL06939.1"/>
    <property type="molecule type" value="Genomic_DNA"/>
</dbReference>
<keyword evidence="5 11" id="KW-0808">Transferase</keyword>
<dbReference type="InterPro" id="IPR033939">
    <property type="entry name" value="BCAT_family"/>
</dbReference>
<evidence type="ECO:0000313" key="14">
    <source>
        <dbReference type="Proteomes" id="UP000248961"/>
    </source>
</evidence>
<dbReference type="GO" id="GO:0009098">
    <property type="term" value="P:L-leucine biosynthetic process"/>
    <property type="evidence" value="ECO:0007669"/>
    <property type="project" value="TreeGrafter"/>
</dbReference>
<dbReference type="FunFam" id="3.30.470.10:FF:000005">
    <property type="entry name" value="Branched-chain-amino-acid aminotransferase"/>
    <property type="match status" value="1"/>
</dbReference>
<evidence type="ECO:0000256" key="3">
    <source>
        <dbReference type="ARBA" id="ARBA00022576"/>
    </source>
</evidence>
<name>A0A395HHG9_ASPHC</name>
<accession>A0A395HHG9</accession>
<dbReference type="PROSITE" id="PS00770">
    <property type="entry name" value="AA_TRANSFER_CLASS_4"/>
    <property type="match status" value="1"/>
</dbReference>
<dbReference type="Proteomes" id="UP000248961">
    <property type="component" value="Unassembled WGS sequence"/>
</dbReference>
<dbReference type="InterPro" id="IPR043132">
    <property type="entry name" value="BCAT-like_C"/>
</dbReference>
<evidence type="ECO:0000256" key="7">
    <source>
        <dbReference type="ARBA" id="ARBA00023304"/>
    </source>
</evidence>
<keyword evidence="7 11" id="KW-0100">Branched-chain amino acid biosynthesis</keyword>
<protein>
    <recommendedName>
        <fullName evidence="11">Branched-chain-amino-acid aminotransferase</fullName>
        <ecNumber evidence="11">2.6.1.42</ecNumber>
    </recommendedName>
</protein>
<organism evidence="13 14">
    <name type="scientific">Aspergillus homomorphus (strain CBS 101889)</name>
    <dbReference type="NCBI Taxonomy" id="1450537"/>
    <lineage>
        <taxon>Eukaryota</taxon>
        <taxon>Fungi</taxon>
        <taxon>Dikarya</taxon>
        <taxon>Ascomycota</taxon>
        <taxon>Pezizomycotina</taxon>
        <taxon>Eurotiomycetes</taxon>
        <taxon>Eurotiomycetidae</taxon>
        <taxon>Eurotiales</taxon>
        <taxon>Aspergillaceae</taxon>
        <taxon>Aspergillus</taxon>
        <taxon>Aspergillus subgen. Circumdati</taxon>
    </lineage>
</organism>
<evidence type="ECO:0000256" key="9">
    <source>
        <dbReference type="RuleBase" id="RU004106"/>
    </source>
</evidence>
<comment type="similarity">
    <text evidence="2 9">Belongs to the class-IV pyridoxal-phosphate-dependent aminotransferase family.</text>
</comment>
<keyword evidence="6 10" id="KW-0663">Pyridoxal phosphate</keyword>
<dbReference type="STRING" id="1450537.A0A395HHG9"/>
<dbReference type="GeneID" id="37200333"/>
<dbReference type="InterPro" id="IPR036038">
    <property type="entry name" value="Aminotransferase-like"/>
</dbReference>
<dbReference type="InterPro" id="IPR001544">
    <property type="entry name" value="Aminotrans_IV"/>
</dbReference>
<dbReference type="RefSeq" id="XP_025546093.1">
    <property type="nucleotide sequence ID" value="XM_025696044.1"/>
</dbReference>
<comment type="catalytic activity">
    <reaction evidence="11">
        <text>L-isoleucine + 2-oxoglutarate = (S)-3-methyl-2-oxopentanoate + L-glutamate</text>
        <dbReference type="Rhea" id="RHEA:24801"/>
        <dbReference type="ChEBI" id="CHEBI:16810"/>
        <dbReference type="ChEBI" id="CHEBI:29985"/>
        <dbReference type="ChEBI" id="CHEBI:35146"/>
        <dbReference type="ChEBI" id="CHEBI:58045"/>
        <dbReference type="EC" id="2.6.1.42"/>
    </reaction>
</comment>
<evidence type="ECO:0000256" key="6">
    <source>
        <dbReference type="ARBA" id="ARBA00022898"/>
    </source>
</evidence>
<evidence type="ECO:0000256" key="8">
    <source>
        <dbReference type="PIRSR" id="PIRSR006468-1"/>
    </source>
</evidence>
<comment type="catalytic activity">
    <reaction evidence="11">
        <text>L-valine + 2-oxoglutarate = 3-methyl-2-oxobutanoate + L-glutamate</text>
        <dbReference type="Rhea" id="RHEA:24813"/>
        <dbReference type="ChEBI" id="CHEBI:11851"/>
        <dbReference type="ChEBI" id="CHEBI:16810"/>
        <dbReference type="ChEBI" id="CHEBI:29985"/>
        <dbReference type="ChEBI" id="CHEBI:57762"/>
        <dbReference type="EC" id="2.6.1.42"/>
    </reaction>
</comment>
<dbReference type="PANTHER" id="PTHR11825:SF44">
    <property type="entry name" value="BRANCHED-CHAIN-AMINO-ACID AMINOTRANSFERASE"/>
    <property type="match status" value="1"/>
</dbReference>
<dbReference type="GO" id="GO:0052654">
    <property type="term" value="F:L-leucine-2-oxoglutarate transaminase activity"/>
    <property type="evidence" value="ECO:0007669"/>
    <property type="project" value="RHEA"/>
</dbReference>
<dbReference type="Gene3D" id="3.20.10.10">
    <property type="entry name" value="D-amino Acid Aminotransferase, subunit A, domain 2"/>
    <property type="match status" value="1"/>
</dbReference>
<comment type="cofactor">
    <cofactor evidence="1 10">
        <name>pyridoxal 5'-phosphate</name>
        <dbReference type="ChEBI" id="CHEBI:597326"/>
    </cofactor>
</comment>
<evidence type="ECO:0000256" key="10">
    <source>
        <dbReference type="RuleBase" id="RU004516"/>
    </source>
</evidence>
<dbReference type="SUPFAM" id="SSF56752">
    <property type="entry name" value="D-aminoacid aminotransferase-like PLP-dependent enzymes"/>
    <property type="match status" value="1"/>
</dbReference>
<feature type="region of interest" description="Disordered" evidence="12">
    <location>
        <begin position="15"/>
        <end position="61"/>
    </location>
</feature>
<dbReference type="GO" id="GO:0009099">
    <property type="term" value="P:L-valine biosynthetic process"/>
    <property type="evidence" value="ECO:0007669"/>
    <property type="project" value="TreeGrafter"/>
</dbReference>
<dbReference type="InterPro" id="IPR018300">
    <property type="entry name" value="Aminotrans_IV_CS"/>
</dbReference>
<dbReference type="Gene3D" id="3.30.470.10">
    <property type="match status" value="1"/>
</dbReference>
<dbReference type="VEuPathDB" id="FungiDB:BO97DRAFT_409346"/>
<evidence type="ECO:0000256" key="12">
    <source>
        <dbReference type="SAM" id="MobiDB-lite"/>
    </source>
</evidence>
<evidence type="ECO:0000256" key="2">
    <source>
        <dbReference type="ARBA" id="ARBA00009320"/>
    </source>
</evidence>
<evidence type="ECO:0000313" key="13">
    <source>
        <dbReference type="EMBL" id="RAL06939.1"/>
    </source>
</evidence>
<comment type="catalytic activity">
    <reaction evidence="11">
        <text>L-leucine + 2-oxoglutarate = 4-methyl-2-oxopentanoate + L-glutamate</text>
        <dbReference type="Rhea" id="RHEA:18321"/>
        <dbReference type="ChEBI" id="CHEBI:16810"/>
        <dbReference type="ChEBI" id="CHEBI:17865"/>
        <dbReference type="ChEBI" id="CHEBI:29985"/>
        <dbReference type="ChEBI" id="CHEBI:57427"/>
        <dbReference type="EC" id="2.6.1.42"/>
    </reaction>
</comment>
<dbReference type="AlphaFoldDB" id="A0A395HHG9"/>
<proteinExistence type="inferred from homology"/>
<dbReference type="NCBIfam" id="NF009897">
    <property type="entry name" value="PRK13357.1"/>
    <property type="match status" value="1"/>
</dbReference>
<keyword evidence="3 11" id="KW-0032">Aminotransferase</keyword>
<keyword evidence="4 11" id="KW-0028">Amino-acid biosynthesis</keyword>
<dbReference type="EC" id="2.6.1.42" evidence="11"/>
<feature type="compositionally biased region" description="Low complexity" evidence="12">
    <location>
        <begin position="31"/>
        <end position="46"/>
    </location>
</feature>
<keyword evidence="14" id="KW-1185">Reference proteome</keyword>
<sequence>MAHRFLPRLPRTIHTPIRTASPRPHHCRHYSSPQSARSQAALSSLRIQKTQSPSPPPDAGQLQFGRAFTDHIFTFEWTTEHGWTNPQITPYGKMPLDPAACVLHYAFTCFEGMKAYKDPQGNARLFRPQKNLQRLNRSAARLALPTFDEESMLDLLARYVELEKGFIPPLPGYSLYLRPTLMGTEASISVSRPRSALLYVIASPMGNYFAGGMKAVSLQATRSPVRAWPGGVGEFKVGGNYAPSIVPQEDAAAAGFQQNLWLLADSEGDEYVTEAGTMNLFVVWVNPDTGRTELVTPPLDGTILPGVTRTSILELARERLSKEGMDISERSITMKELANASREGRLSEVFGAGTAVVVSPVRSIQWNDQTIDCGLKKDEEAGPVSLKVKKWIEEIQYGLVDHPWSYRV</sequence>
<feature type="modified residue" description="N6-(pyridoxal phosphate)lysine" evidence="8">
    <location>
        <position position="236"/>
    </location>
</feature>
<dbReference type="PANTHER" id="PTHR11825">
    <property type="entry name" value="SUBGROUP IIII AMINOTRANSFERASE"/>
    <property type="match status" value="1"/>
</dbReference>
<evidence type="ECO:0000256" key="11">
    <source>
        <dbReference type="RuleBase" id="RU004517"/>
    </source>
</evidence>
<dbReference type="InterPro" id="IPR005786">
    <property type="entry name" value="B_amino_transII"/>
</dbReference>
<reference evidence="13 14" key="1">
    <citation type="submission" date="2018-02" db="EMBL/GenBank/DDBJ databases">
        <title>The genomes of Aspergillus section Nigri reveals drivers in fungal speciation.</title>
        <authorList>
            <consortium name="DOE Joint Genome Institute"/>
            <person name="Vesth T.C."/>
            <person name="Nybo J."/>
            <person name="Theobald S."/>
            <person name="Brandl J."/>
            <person name="Frisvad J.C."/>
            <person name="Nielsen K.F."/>
            <person name="Lyhne E.K."/>
            <person name="Kogle M.E."/>
            <person name="Kuo A."/>
            <person name="Riley R."/>
            <person name="Clum A."/>
            <person name="Nolan M."/>
            <person name="Lipzen A."/>
            <person name="Salamov A."/>
            <person name="Henrissat B."/>
            <person name="Wiebenga A."/>
            <person name="De vries R.P."/>
            <person name="Grigoriev I.V."/>
            <person name="Mortensen U.H."/>
            <person name="Andersen M.R."/>
            <person name="Baker S.E."/>
        </authorList>
    </citation>
    <scope>NUCLEOTIDE SEQUENCE [LARGE SCALE GENOMIC DNA]</scope>
    <source>
        <strain evidence="13 14">CBS 101889</strain>
    </source>
</reference>
<dbReference type="GO" id="GO:0052655">
    <property type="term" value="F:L-valine-2-oxoglutarate transaminase activity"/>
    <property type="evidence" value="ECO:0007669"/>
    <property type="project" value="RHEA"/>
</dbReference>
<dbReference type="FunFam" id="3.20.10.10:FF:000004">
    <property type="entry name" value="Branched-chain-amino-acid aminotransferase"/>
    <property type="match status" value="1"/>
</dbReference>
<dbReference type="NCBIfam" id="TIGR01123">
    <property type="entry name" value="ilvE_II"/>
    <property type="match status" value="1"/>
</dbReference>
<dbReference type="GO" id="GO:0052656">
    <property type="term" value="F:L-isoleucine-2-oxoglutarate transaminase activity"/>
    <property type="evidence" value="ECO:0007669"/>
    <property type="project" value="RHEA"/>
</dbReference>
<evidence type="ECO:0000256" key="5">
    <source>
        <dbReference type="ARBA" id="ARBA00022679"/>
    </source>
</evidence>
<dbReference type="PIRSF" id="PIRSF006468">
    <property type="entry name" value="BCAT1"/>
    <property type="match status" value="1"/>
</dbReference>
<evidence type="ECO:0000256" key="4">
    <source>
        <dbReference type="ARBA" id="ARBA00022605"/>
    </source>
</evidence>
<gene>
    <name evidence="13" type="ORF">BO97DRAFT_409346</name>
</gene>
<dbReference type="InterPro" id="IPR043131">
    <property type="entry name" value="BCAT-like_N"/>
</dbReference>
<dbReference type="GO" id="GO:0005739">
    <property type="term" value="C:mitochondrion"/>
    <property type="evidence" value="ECO:0007669"/>
    <property type="project" value="TreeGrafter"/>
</dbReference>
<evidence type="ECO:0000256" key="1">
    <source>
        <dbReference type="ARBA" id="ARBA00001933"/>
    </source>
</evidence>
<dbReference type="CDD" id="cd01557">
    <property type="entry name" value="BCAT_beta_family"/>
    <property type="match status" value="1"/>
</dbReference>
<dbReference type="OrthoDB" id="1732691at2759"/>
<dbReference type="Pfam" id="PF01063">
    <property type="entry name" value="Aminotran_4"/>
    <property type="match status" value="1"/>
</dbReference>